<name>A0A7J7LFI8_9MAGN</name>
<dbReference type="OrthoDB" id="1938625at2759"/>
<gene>
    <name evidence="1" type="ORF">GIB67_021221</name>
</gene>
<sequence>MIYAKFHTKSGDSIKYHKRSSVWPEIKFVEPINKPFIGWIIGNGKKIEFWRDTCATSIPQREHIDLPNHLWKLCTAKVSYFINPKGWNFPTDILLALLAMVINISSITCNTNSDDLQIWKPNIHGDFPVKNTFESTRNRLDTAWWWKYTLLQCLYPSLSGFAWKLMNQILPTDNLIQRKGIQLVSLCN</sequence>
<keyword evidence="2" id="KW-1185">Reference proteome</keyword>
<dbReference type="AlphaFoldDB" id="A0A7J7LFI8"/>
<reference evidence="1 2" key="1">
    <citation type="journal article" date="2020" name="IScience">
        <title>Genome Sequencing of the Endangered Kingdonia uniflora (Circaeasteraceae, Ranunculales) Reveals Potential Mechanisms of Evolutionary Specialization.</title>
        <authorList>
            <person name="Sun Y."/>
            <person name="Deng T."/>
            <person name="Zhang A."/>
            <person name="Moore M.J."/>
            <person name="Landis J.B."/>
            <person name="Lin N."/>
            <person name="Zhang H."/>
            <person name="Zhang X."/>
            <person name="Huang J."/>
            <person name="Zhang X."/>
            <person name="Sun H."/>
            <person name="Wang H."/>
        </authorList>
    </citation>
    <scope>NUCLEOTIDE SEQUENCE [LARGE SCALE GENOMIC DNA]</scope>
    <source>
        <strain evidence="1">TB1705</strain>
        <tissue evidence="1">Leaf</tissue>
    </source>
</reference>
<dbReference type="Proteomes" id="UP000541444">
    <property type="component" value="Unassembled WGS sequence"/>
</dbReference>
<dbReference type="EMBL" id="JACGCM010002327">
    <property type="protein sequence ID" value="KAF6141405.1"/>
    <property type="molecule type" value="Genomic_DNA"/>
</dbReference>
<evidence type="ECO:0008006" key="3">
    <source>
        <dbReference type="Google" id="ProtNLM"/>
    </source>
</evidence>
<organism evidence="1 2">
    <name type="scientific">Kingdonia uniflora</name>
    <dbReference type="NCBI Taxonomy" id="39325"/>
    <lineage>
        <taxon>Eukaryota</taxon>
        <taxon>Viridiplantae</taxon>
        <taxon>Streptophyta</taxon>
        <taxon>Embryophyta</taxon>
        <taxon>Tracheophyta</taxon>
        <taxon>Spermatophyta</taxon>
        <taxon>Magnoliopsida</taxon>
        <taxon>Ranunculales</taxon>
        <taxon>Circaeasteraceae</taxon>
        <taxon>Kingdonia</taxon>
    </lineage>
</organism>
<evidence type="ECO:0000313" key="2">
    <source>
        <dbReference type="Proteomes" id="UP000541444"/>
    </source>
</evidence>
<accession>A0A7J7LFI8</accession>
<comment type="caution">
    <text evidence="1">The sequence shown here is derived from an EMBL/GenBank/DDBJ whole genome shotgun (WGS) entry which is preliminary data.</text>
</comment>
<proteinExistence type="predicted"/>
<protein>
    <recommendedName>
        <fullName evidence="3">Reverse transcriptase zinc-binding domain-containing protein</fullName>
    </recommendedName>
</protein>
<evidence type="ECO:0000313" key="1">
    <source>
        <dbReference type="EMBL" id="KAF6141405.1"/>
    </source>
</evidence>